<dbReference type="InterPro" id="IPR011006">
    <property type="entry name" value="CheY-like_superfamily"/>
</dbReference>
<reference evidence="12 13" key="1">
    <citation type="submission" date="2013-10" db="EMBL/GenBank/DDBJ databases">
        <title>Whole Genome Shotgun Sequence of Pseudomonas taiwanensis SJ9.</title>
        <authorList>
            <person name="Hong S.-J."/>
            <person name="Shin J.-H."/>
        </authorList>
    </citation>
    <scope>NUCLEOTIDE SEQUENCE [LARGE SCALE GENOMIC DNA]</scope>
    <source>
        <strain evidence="12 13">SJ9</strain>
    </source>
</reference>
<dbReference type="AlphaFoldDB" id="V7D6D3"/>
<dbReference type="Pfam" id="PF00486">
    <property type="entry name" value="Trans_reg_C"/>
    <property type="match status" value="1"/>
</dbReference>
<feature type="domain" description="OmpR/PhoB-type" evidence="11">
    <location>
        <begin position="167"/>
        <end position="268"/>
    </location>
</feature>
<dbReference type="SUPFAM" id="SSF52172">
    <property type="entry name" value="CheY-like"/>
    <property type="match status" value="1"/>
</dbReference>
<dbReference type="GO" id="GO:0000156">
    <property type="term" value="F:phosphorelay response regulator activity"/>
    <property type="evidence" value="ECO:0007669"/>
    <property type="project" value="TreeGrafter"/>
</dbReference>
<dbReference type="PROSITE" id="PS51755">
    <property type="entry name" value="OMPR_PHOB"/>
    <property type="match status" value="1"/>
</dbReference>
<keyword evidence="4" id="KW-0902">Two-component regulatory system</keyword>
<dbReference type="PANTHER" id="PTHR48111:SF39">
    <property type="entry name" value="TRANSCRIPTIONAL REGULATORY PROTEIN CPXR"/>
    <property type="match status" value="1"/>
</dbReference>
<feature type="domain" description="Response regulatory" evidence="10">
    <location>
        <begin position="43"/>
        <end position="156"/>
    </location>
</feature>
<organism evidence="12 13">
    <name type="scientific">Pseudomonas taiwanensis SJ9</name>
    <dbReference type="NCBI Taxonomy" id="1388762"/>
    <lineage>
        <taxon>Bacteria</taxon>
        <taxon>Pseudomonadati</taxon>
        <taxon>Pseudomonadota</taxon>
        <taxon>Gammaproteobacteria</taxon>
        <taxon>Pseudomonadales</taxon>
        <taxon>Pseudomonadaceae</taxon>
        <taxon>Pseudomonas</taxon>
    </lineage>
</organism>
<dbReference type="SMART" id="SM00448">
    <property type="entry name" value="REC"/>
    <property type="match status" value="1"/>
</dbReference>
<name>V7D6D3_9PSED</name>
<comment type="caution">
    <text evidence="12">The sequence shown here is derived from an EMBL/GenBank/DDBJ whole genome shotgun (WGS) entry which is preliminary data.</text>
</comment>
<keyword evidence="5" id="KW-0805">Transcription regulation</keyword>
<protein>
    <submittedName>
        <fullName evidence="12">Transcriptional regulator</fullName>
    </submittedName>
</protein>
<dbReference type="InterPro" id="IPR001867">
    <property type="entry name" value="OmpR/PhoB-type_DNA-bd"/>
</dbReference>
<keyword evidence="6 9" id="KW-0238">DNA-binding</keyword>
<keyword evidence="7" id="KW-0804">Transcription</keyword>
<dbReference type="GO" id="GO:0005829">
    <property type="term" value="C:cytosol"/>
    <property type="evidence" value="ECO:0007669"/>
    <property type="project" value="TreeGrafter"/>
</dbReference>
<evidence type="ECO:0000256" key="7">
    <source>
        <dbReference type="ARBA" id="ARBA00023163"/>
    </source>
</evidence>
<keyword evidence="3 8" id="KW-0597">Phosphoprotein</keyword>
<evidence type="ECO:0000256" key="2">
    <source>
        <dbReference type="ARBA" id="ARBA00022490"/>
    </source>
</evidence>
<evidence type="ECO:0000256" key="9">
    <source>
        <dbReference type="PROSITE-ProRule" id="PRU01091"/>
    </source>
</evidence>
<feature type="modified residue" description="4-aspartylphosphate" evidence="8">
    <location>
        <position position="92"/>
    </location>
</feature>
<evidence type="ECO:0000313" key="13">
    <source>
        <dbReference type="Proteomes" id="UP000018511"/>
    </source>
</evidence>
<dbReference type="Gene3D" id="1.10.10.10">
    <property type="entry name" value="Winged helix-like DNA-binding domain superfamily/Winged helix DNA-binding domain"/>
    <property type="match status" value="1"/>
</dbReference>
<keyword evidence="2" id="KW-0963">Cytoplasm</keyword>
<gene>
    <name evidence="12" type="ORF">O164_20930</name>
</gene>
<proteinExistence type="predicted"/>
<dbReference type="InterPro" id="IPR001789">
    <property type="entry name" value="Sig_transdc_resp-reg_receiver"/>
</dbReference>
<comment type="subcellular location">
    <subcellularLocation>
        <location evidence="1">Cytoplasm</location>
    </subcellularLocation>
</comment>
<dbReference type="InterPro" id="IPR039420">
    <property type="entry name" value="WalR-like"/>
</dbReference>
<dbReference type="Proteomes" id="UP000018511">
    <property type="component" value="Unassembled WGS sequence"/>
</dbReference>
<evidence type="ECO:0000313" key="12">
    <source>
        <dbReference type="EMBL" id="ESW37912.1"/>
    </source>
</evidence>
<evidence type="ECO:0000256" key="1">
    <source>
        <dbReference type="ARBA" id="ARBA00004496"/>
    </source>
</evidence>
<dbReference type="GO" id="GO:0032993">
    <property type="term" value="C:protein-DNA complex"/>
    <property type="evidence" value="ECO:0007669"/>
    <property type="project" value="TreeGrafter"/>
</dbReference>
<dbReference type="Gene3D" id="3.40.50.2300">
    <property type="match status" value="1"/>
</dbReference>
<dbReference type="CDD" id="cd00383">
    <property type="entry name" value="trans_reg_C"/>
    <property type="match status" value="1"/>
</dbReference>
<dbReference type="GO" id="GO:0000976">
    <property type="term" value="F:transcription cis-regulatory region binding"/>
    <property type="evidence" value="ECO:0007669"/>
    <property type="project" value="TreeGrafter"/>
</dbReference>
<dbReference type="Pfam" id="PF00072">
    <property type="entry name" value="Response_reg"/>
    <property type="match status" value="1"/>
</dbReference>
<dbReference type="GO" id="GO:0006355">
    <property type="term" value="P:regulation of DNA-templated transcription"/>
    <property type="evidence" value="ECO:0007669"/>
    <property type="project" value="InterPro"/>
</dbReference>
<dbReference type="EMBL" id="AXUP01000316">
    <property type="protein sequence ID" value="ESW37912.1"/>
    <property type="molecule type" value="Genomic_DNA"/>
</dbReference>
<dbReference type="Gene3D" id="6.10.250.690">
    <property type="match status" value="1"/>
</dbReference>
<evidence type="ECO:0000256" key="6">
    <source>
        <dbReference type="ARBA" id="ARBA00023125"/>
    </source>
</evidence>
<evidence type="ECO:0000259" key="10">
    <source>
        <dbReference type="PROSITE" id="PS50110"/>
    </source>
</evidence>
<evidence type="ECO:0000259" key="11">
    <source>
        <dbReference type="PROSITE" id="PS51755"/>
    </source>
</evidence>
<dbReference type="SMART" id="SM00862">
    <property type="entry name" value="Trans_reg_C"/>
    <property type="match status" value="1"/>
</dbReference>
<dbReference type="PROSITE" id="PS50110">
    <property type="entry name" value="RESPONSE_REGULATORY"/>
    <property type="match status" value="1"/>
</dbReference>
<dbReference type="PANTHER" id="PTHR48111">
    <property type="entry name" value="REGULATOR OF RPOS"/>
    <property type="match status" value="1"/>
</dbReference>
<dbReference type="PATRIC" id="fig|1388762.3.peg.4065"/>
<evidence type="ECO:0000256" key="3">
    <source>
        <dbReference type="ARBA" id="ARBA00022553"/>
    </source>
</evidence>
<feature type="DNA-binding region" description="OmpR/PhoB-type" evidence="9">
    <location>
        <begin position="167"/>
        <end position="268"/>
    </location>
</feature>
<evidence type="ECO:0000256" key="8">
    <source>
        <dbReference type="PROSITE-ProRule" id="PRU00169"/>
    </source>
</evidence>
<evidence type="ECO:0000256" key="5">
    <source>
        <dbReference type="ARBA" id="ARBA00023015"/>
    </source>
</evidence>
<sequence length="272" mass="30566">MFCALAAALVAGRLPGRRWILNNHPIENAWQLPMNPVAIHNSNILAIEDDPVLGAYLHEELQRGGFQVTWCRNGLEGLETAGRHAFDVVLMDILLPGLNGLDALAQLRKRSATPVILMSALGAEADRISGFQRGADDYLPKPFSMAELRVRIEAILRRVALERRHHAPQVQEGGGELQYDEALCDVRLDGHLAGLTPSEYRLLDILNRNLDEVLSKPFLYQQVLQRGYSRHDRSLDMHVSQIRRKLKGIGYHERQIRTVWGKGYVLSASEAE</sequence>
<dbReference type="InterPro" id="IPR036388">
    <property type="entry name" value="WH-like_DNA-bd_sf"/>
</dbReference>
<evidence type="ECO:0000256" key="4">
    <source>
        <dbReference type="ARBA" id="ARBA00023012"/>
    </source>
</evidence>
<accession>V7D6D3</accession>